<dbReference type="EMBL" id="JAQQWP010000012">
    <property type="protein sequence ID" value="KAK8093036.1"/>
    <property type="molecule type" value="Genomic_DNA"/>
</dbReference>
<accession>A0AAW0Q4S3</accession>
<organism evidence="2 3">
    <name type="scientific">Apiospora kogelbergensis</name>
    <dbReference type="NCBI Taxonomy" id="1337665"/>
    <lineage>
        <taxon>Eukaryota</taxon>
        <taxon>Fungi</taxon>
        <taxon>Dikarya</taxon>
        <taxon>Ascomycota</taxon>
        <taxon>Pezizomycotina</taxon>
        <taxon>Sordariomycetes</taxon>
        <taxon>Xylariomycetidae</taxon>
        <taxon>Amphisphaeriales</taxon>
        <taxon>Apiosporaceae</taxon>
        <taxon>Apiospora</taxon>
    </lineage>
</organism>
<keyword evidence="3" id="KW-1185">Reference proteome</keyword>
<proteinExistence type="predicted"/>
<gene>
    <name evidence="2" type="ORF">PG999_014623</name>
</gene>
<reference evidence="2 3" key="1">
    <citation type="submission" date="2023-01" db="EMBL/GenBank/DDBJ databases">
        <title>Analysis of 21 Apiospora genomes using comparative genomics revels a genus with tremendous synthesis potential of carbohydrate active enzymes and secondary metabolites.</title>
        <authorList>
            <person name="Sorensen T."/>
        </authorList>
    </citation>
    <scope>NUCLEOTIDE SEQUENCE [LARGE SCALE GENOMIC DNA]</scope>
    <source>
        <strain evidence="2 3">CBS 117206</strain>
    </source>
</reference>
<evidence type="ECO:0000313" key="2">
    <source>
        <dbReference type="EMBL" id="KAK8093036.1"/>
    </source>
</evidence>
<protein>
    <submittedName>
        <fullName evidence="2">Uncharacterized protein</fullName>
    </submittedName>
</protein>
<dbReference type="AlphaFoldDB" id="A0AAW0Q4S3"/>
<feature type="compositionally biased region" description="Low complexity" evidence="1">
    <location>
        <begin position="44"/>
        <end position="82"/>
    </location>
</feature>
<name>A0AAW0Q4S3_9PEZI</name>
<dbReference type="Proteomes" id="UP001392437">
    <property type="component" value="Unassembled WGS sequence"/>
</dbReference>
<feature type="compositionally biased region" description="Polar residues" evidence="1">
    <location>
        <begin position="108"/>
        <end position="117"/>
    </location>
</feature>
<feature type="region of interest" description="Disordered" evidence="1">
    <location>
        <begin position="1"/>
        <end position="117"/>
    </location>
</feature>
<evidence type="ECO:0000256" key="1">
    <source>
        <dbReference type="SAM" id="MobiDB-lite"/>
    </source>
</evidence>
<sequence>MEKRHVAITSRPFANSKARRAEKDVPDWKLSPKKNINREACNNPRISSQPPQPQQLRQSARGSAPSSCRRSRLRSPSLPSISEAHHRNYCHHNSDDGHPKSACPTAPSPSTISNNKNTNDAVTLQGLRDSNEALLDLVTELIQLIPTPFPVHDLIRRREEARSLADRAAPITTAVVERQSGYHNNTTPLLREAEVNEKDVRKTKFVKGRHPRSKSSVF</sequence>
<comment type="caution">
    <text evidence="2">The sequence shown here is derived from an EMBL/GenBank/DDBJ whole genome shotgun (WGS) entry which is preliminary data.</text>
</comment>
<evidence type="ECO:0000313" key="3">
    <source>
        <dbReference type="Proteomes" id="UP001392437"/>
    </source>
</evidence>